<feature type="compositionally biased region" description="Low complexity" evidence="1">
    <location>
        <begin position="173"/>
        <end position="182"/>
    </location>
</feature>
<accession>A0A8H5BSX6</accession>
<reference evidence="2 3" key="1">
    <citation type="journal article" date="2020" name="ISME J.">
        <title>Uncovering the hidden diversity of litter-decomposition mechanisms in mushroom-forming fungi.</title>
        <authorList>
            <person name="Floudas D."/>
            <person name="Bentzer J."/>
            <person name="Ahren D."/>
            <person name="Johansson T."/>
            <person name="Persson P."/>
            <person name="Tunlid A."/>
        </authorList>
    </citation>
    <scope>NUCLEOTIDE SEQUENCE [LARGE SCALE GENOMIC DNA]</scope>
    <source>
        <strain evidence="2 3">CBS 175.51</strain>
    </source>
</reference>
<evidence type="ECO:0000313" key="2">
    <source>
        <dbReference type="EMBL" id="KAF5328954.1"/>
    </source>
</evidence>
<sequence length="304" mass="31736">MNSLPTANRNSSHDAMGSFSEPSPLINRGSMLPPTGIPEGVAAGGVPQQPQQSNPPGAPQGGNFPPMVNGRPPSMTTTPQIQPMMSQSPSMGSRLGTANRYASRARAIMWFRTSFKAKADAGIPGDKDVSAFTMNDKQQQQQLAPAATTSADGAGKRKGTSPREETPTVLPQSSRSSSASTSPVRKPPQMIMRPNMGPQGGQMQGQMNGHPTADEYEGQPGPPQGQQGMGGMQGRMGPLGGMGLPIVGIAMIQSSREALLHFNNACVDRPLAPAEALALIVRTFPGSGASRAINSIPIEALHRP</sequence>
<evidence type="ECO:0000313" key="3">
    <source>
        <dbReference type="Proteomes" id="UP000541558"/>
    </source>
</evidence>
<feature type="region of interest" description="Disordered" evidence="1">
    <location>
        <begin position="136"/>
        <end position="232"/>
    </location>
</feature>
<dbReference type="AlphaFoldDB" id="A0A8H5BSX6"/>
<gene>
    <name evidence="2" type="ORF">D9611_013474</name>
</gene>
<protein>
    <submittedName>
        <fullName evidence="2">Uncharacterized protein</fullName>
    </submittedName>
</protein>
<comment type="caution">
    <text evidence="2">The sequence shown here is derived from an EMBL/GenBank/DDBJ whole genome shotgun (WGS) entry which is preliminary data.</text>
</comment>
<evidence type="ECO:0000256" key="1">
    <source>
        <dbReference type="SAM" id="MobiDB-lite"/>
    </source>
</evidence>
<dbReference type="EMBL" id="JAACJK010000124">
    <property type="protein sequence ID" value="KAF5328954.1"/>
    <property type="molecule type" value="Genomic_DNA"/>
</dbReference>
<feature type="compositionally biased region" description="Low complexity" evidence="1">
    <location>
        <begin position="79"/>
        <end position="91"/>
    </location>
</feature>
<proteinExistence type="predicted"/>
<keyword evidence="3" id="KW-1185">Reference proteome</keyword>
<feature type="compositionally biased region" description="Polar residues" evidence="1">
    <location>
        <begin position="1"/>
        <end position="10"/>
    </location>
</feature>
<feature type="region of interest" description="Disordered" evidence="1">
    <location>
        <begin position="1"/>
        <end position="97"/>
    </location>
</feature>
<name>A0A8H5BSX6_9AGAR</name>
<dbReference type="Proteomes" id="UP000541558">
    <property type="component" value="Unassembled WGS sequence"/>
</dbReference>
<organism evidence="2 3">
    <name type="scientific">Ephemerocybe angulata</name>
    <dbReference type="NCBI Taxonomy" id="980116"/>
    <lineage>
        <taxon>Eukaryota</taxon>
        <taxon>Fungi</taxon>
        <taxon>Dikarya</taxon>
        <taxon>Basidiomycota</taxon>
        <taxon>Agaricomycotina</taxon>
        <taxon>Agaricomycetes</taxon>
        <taxon>Agaricomycetidae</taxon>
        <taxon>Agaricales</taxon>
        <taxon>Agaricineae</taxon>
        <taxon>Psathyrellaceae</taxon>
        <taxon>Ephemerocybe</taxon>
    </lineage>
</organism>